<feature type="transmembrane region" description="Helical" evidence="5">
    <location>
        <begin position="334"/>
        <end position="352"/>
    </location>
</feature>
<organism evidence="8 9">
    <name type="scientific">Marinobacterium aestuarii</name>
    <dbReference type="NCBI Taxonomy" id="1821621"/>
    <lineage>
        <taxon>Bacteria</taxon>
        <taxon>Pseudomonadati</taxon>
        <taxon>Pseudomonadota</taxon>
        <taxon>Gammaproteobacteria</taxon>
        <taxon>Oceanospirillales</taxon>
        <taxon>Oceanospirillaceae</taxon>
        <taxon>Marinobacterium</taxon>
    </lineage>
</organism>
<feature type="transmembrane region" description="Helical" evidence="5">
    <location>
        <begin position="75"/>
        <end position="92"/>
    </location>
</feature>
<dbReference type="OrthoDB" id="9772644at2"/>
<feature type="transmembrane region" description="Helical" evidence="5">
    <location>
        <begin position="170"/>
        <end position="187"/>
    </location>
</feature>
<dbReference type="PANTHER" id="PTHR37422">
    <property type="entry name" value="TEICHURONIC ACID BIOSYNTHESIS PROTEIN TUAE"/>
    <property type="match status" value="1"/>
</dbReference>
<feature type="transmembrane region" description="Helical" evidence="5">
    <location>
        <begin position="216"/>
        <end position="231"/>
    </location>
</feature>
<keyword evidence="3 5" id="KW-1133">Transmembrane helix</keyword>
<reference evidence="9" key="1">
    <citation type="submission" date="2016-05" db="EMBL/GenBank/DDBJ databases">
        <authorList>
            <person name="Baek K."/>
            <person name="Yang S.-J."/>
        </authorList>
    </citation>
    <scope>NUCLEOTIDE SEQUENCE [LARGE SCALE GENOMIC DNA]</scope>
    <source>
        <strain evidence="9">ST58-10</strain>
    </source>
</reference>
<gene>
    <name evidence="8" type="ORF">A8C75_08520</name>
</gene>
<evidence type="ECO:0000313" key="8">
    <source>
        <dbReference type="EMBL" id="ANG62529.1"/>
    </source>
</evidence>
<feature type="transmembrane region" description="Helical" evidence="5">
    <location>
        <begin position="43"/>
        <end position="63"/>
    </location>
</feature>
<keyword evidence="8" id="KW-0436">Ligase</keyword>
<evidence type="ECO:0000256" key="5">
    <source>
        <dbReference type="SAM" id="Phobius"/>
    </source>
</evidence>
<evidence type="ECO:0000256" key="3">
    <source>
        <dbReference type="ARBA" id="ARBA00022989"/>
    </source>
</evidence>
<dbReference type="PANTHER" id="PTHR37422:SF23">
    <property type="entry name" value="TEICHURONIC ACID BIOSYNTHESIS PROTEIN TUAE"/>
    <property type="match status" value="1"/>
</dbReference>
<dbReference type="KEGG" id="mars:A8C75_08520"/>
<feature type="transmembrane region" description="Helical" evidence="5">
    <location>
        <begin position="236"/>
        <end position="253"/>
    </location>
</feature>
<protein>
    <submittedName>
        <fullName evidence="8">Putative O-glycosylation ligase, exosortase A system-associated</fullName>
    </submittedName>
</protein>
<dbReference type="InterPro" id="IPR051533">
    <property type="entry name" value="WaaL-like"/>
</dbReference>
<dbReference type="GO" id="GO:0016020">
    <property type="term" value="C:membrane"/>
    <property type="evidence" value="ECO:0007669"/>
    <property type="project" value="UniProtKB-SubCell"/>
</dbReference>
<comment type="subcellular location">
    <subcellularLocation>
        <location evidence="1">Membrane</location>
        <topology evidence="1">Multi-pass membrane protein</topology>
    </subcellularLocation>
</comment>
<reference evidence="8 9" key="2">
    <citation type="journal article" date="2018" name="Int. J. Syst. Evol. Microbiol.">
        <title>Marinobacterium aestuarii sp. nov., a benzene-degrading marine bacterium isolated from estuary sediment.</title>
        <authorList>
            <person name="Bae S.S."/>
            <person name="Jung J."/>
            <person name="Chung D."/>
            <person name="Baek K."/>
        </authorList>
    </citation>
    <scope>NUCLEOTIDE SEQUENCE [LARGE SCALE GENOMIC DNA]</scope>
    <source>
        <strain evidence="8 9">ST58-10</strain>
    </source>
</reference>
<dbReference type="InterPro" id="IPR017528">
    <property type="entry name" value="CHP03097O-antigen_lig-rel"/>
</dbReference>
<sequence>MRDILLFLIIVGSIPFIFRRPFFGVLMWCWVSYMLPQSHTWGFMFEFPVAMLIGVTTIFAFFISNEPKKIALEKPIIWLFVFYIMVFLSWILHDKTPFINELAMKVFKVQFFTLVILAMLTSRKRIELALLVVALSIGFYGVKGGVFTIFTGGEFRVYGPSGSFFKENNAMAVTNLMVAPVFVYFSANQSDKRLKYLLLLCAVLMVVAAFGSQSRGAFLAVIACALFLLAKTNKKLISFVILLALLPAVYNFMPDNWHQRMGTIFVDEEAGEVRESSSASRLNAWRAGVNMSFSHPFSRGFNAETPSNFIIYAPDPNDFVAFHSNYIQVLGKHGWMAFISYLMVFLATWRIASKVIMMSKNVESLKWAGLLCRYLQVSLVAYLVGGAFLSLAYFDLPYHFVITIISVYVIVKKELSKIHAVDDRKNYLLSRAEQDREITM</sequence>
<evidence type="ECO:0000259" key="6">
    <source>
        <dbReference type="Pfam" id="PF04932"/>
    </source>
</evidence>
<feature type="transmembrane region" description="Helical" evidence="5">
    <location>
        <begin position="391"/>
        <end position="411"/>
    </location>
</feature>
<name>A0A1A9EYD8_9GAMM</name>
<feature type="domain" description="O-antigen ligase-related" evidence="6">
    <location>
        <begin position="201"/>
        <end position="342"/>
    </location>
</feature>
<evidence type="ECO:0000259" key="7">
    <source>
        <dbReference type="Pfam" id="PF19358"/>
    </source>
</evidence>
<evidence type="ECO:0000256" key="1">
    <source>
        <dbReference type="ARBA" id="ARBA00004141"/>
    </source>
</evidence>
<dbReference type="EMBL" id="CP015839">
    <property type="protein sequence ID" value="ANG62529.1"/>
    <property type="molecule type" value="Genomic_DNA"/>
</dbReference>
<keyword evidence="4 5" id="KW-0472">Membrane</keyword>
<keyword evidence="9" id="KW-1185">Reference proteome</keyword>
<dbReference type="STRING" id="1821621.A8C75_08520"/>
<feature type="transmembrane region" description="Helical" evidence="5">
    <location>
        <begin position="128"/>
        <end position="150"/>
    </location>
</feature>
<dbReference type="Pfam" id="PF19358">
    <property type="entry name" value="DUF5935"/>
    <property type="match status" value="1"/>
</dbReference>
<keyword evidence="2 5" id="KW-0812">Transmembrane</keyword>
<feature type="transmembrane region" description="Helical" evidence="5">
    <location>
        <begin position="364"/>
        <end position="385"/>
    </location>
</feature>
<evidence type="ECO:0000256" key="4">
    <source>
        <dbReference type="ARBA" id="ARBA00023136"/>
    </source>
</evidence>
<dbReference type="InterPro" id="IPR045979">
    <property type="entry name" value="DUF5935"/>
</dbReference>
<dbReference type="RefSeq" id="WP_067380746.1">
    <property type="nucleotide sequence ID" value="NZ_CP015839.1"/>
</dbReference>
<feature type="domain" description="DUF5935" evidence="7">
    <location>
        <begin position="1"/>
        <end position="187"/>
    </location>
</feature>
<dbReference type="Proteomes" id="UP000078070">
    <property type="component" value="Chromosome"/>
</dbReference>
<dbReference type="NCBIfam" id="TIGR03097">
    <property type="entry name" value="PEP_O_lig_1"/>
    <property type="match status" value="1"/>
</dbReference>
<feature type="transmembrane region" description="Helical" evidence="5">
    <location>
        <begin position="98"/>
        <end position="121"/>
    </location>
</feature>
<dbReference type="AlphaFoldDB" id="A0A1A9EYD8"/>
<accession>A0A1A9EYD8</accession>
<dbReference type="Pfam" id="PF04932">
    <property type="entry name" value="Wzy_C"/>
    <property type="match status" value="1"/>
</dbReference>
<dbReference type="InterPro" id="IPR007016">
    <property type="entry name" value="O-antigen_ligase-rel_domated"/>
</dbReference>
<proteinExistence type="predicted"/>
<dbReference type="GO" id="GO:0016874">
    <property type="term" value="F:ligase activity"/>
    <property type="evidence" value="ECO:0007669"/>
    <property type="project" value="UniProtKB-KW"/>
</dbReference>
<evidence type="ECO:0000313" key="9">
    <source>
        <dbReference type="Proteomes" id="UP000078070"/>
    </source>
</evidence>
<feature type="transmembrane region" description="Helical" evidence="5">
    <location>
        <begin position="194"/>
        <end position="210"/>
    </location>
</feature>
<evidence type="ECO:0000256" key="2">
    <source>
        <dbReference type="ARBA" id="ARBA00022692"/>
    </source>
</evidence>